<dbReference type="InterPro" id="IPR036452">
    <property type="entry name" value="Ribo_hydro-like"/>
</dbReference>
<name>A0A921YZH9_MANSE</name>
<dbReference type="GO" id="GO:0016799">
    <property type="term" value="F:hydrolase activity, hydrolyzing N-glycosyl compounds"/>
    <property type="evidence" value="ECO:0007669"/>
    <property type="project" value="InterPro"/>
</dbReference>
<comment type="caution">
    <text evidence="4">The sequence shown here is derived from an EMBL/GenBank/DDBJ whole genome shotgun (WGS) entry which is preliminary data.</text>
</comment>
<reference evidence="4" key="2">
    <citation type="submission" date="2020-12" db="EMBL/GenBank/DDBJ databases">
        <authorList>
            <person name="Kanost M."/>
        </authorList>
    </citation>
    <scope>NUCLEOTIDE SEQUENCE</scope>
</reference>
<feature type="domain" description="Inosine/uridine-preferring nucleoside hydrolase" evidence="3">
    <location>
        <begin position="43"/>
        <end position="336"/>
    </location>
</feature>
<dbReference type="PANTHER" id="PTHR46190">
    <property type="entry name" value="SI:CH211-201H21.5-RELATED"/>
    <property type="match status" value="1"/>
</dbReference>
<gene>
    <name evidence="4" type="ORF">O3G_MSEX005245</name>
</gene>
<evidence type="ECO:0000256" key="1">
    <source>
        <dbReference type="ARBA" id="ARBA00009176"/>
    </source>
</evidence>
<dbReference type="PANTHER" id="PTHR46190:SF1">
    <property type="entry name" value="SI:CH211-201H21.5"/>
    <property type="match status" value="1"/>
</dbReference>
<comment type="similarity">
    <text evidence="1">Belongs to the IUNH family.</text>
</comment>
<accession>A0A921YZH9</accession>
<evidence type="ECO:0000313" key="4">
    <source>
        <dbReference type="EMBL" id="KAG6447925.1"/>
    </source>
</evidence>
<reference evidence="4" key="1">
    <citation type="journal article" date="2016" name="Insect Biochem. Mol. Biol.">
        <title>Multifaceted biological insights from a draft genome sequence of the tobacco hornworm moth, Manduca sexta.</title>
        <authorList>
            <person name="Kanost M.R."/>
            <person name="Arrese E.L."/>
            <person name="Cao X."/>
            <person name="Chen Y.R."/>
            <person name="Chellapilla S."/>
            <person name="Goldsmith M.R."/>
            <person name="Grosse-Wilde E."/>
            <person name="Heckel D.G."/>
            <person name="Herndon N."/>
            <person name="Jiang H."/>
            <person name="Papanicolaou A."/>
            <person name="Qu J."/>
            <person name="Soulages J.L."/>
            <person name="Vogel H."/>
            <person name="Walters J."/>
            <person name="Waterhouse R.M."/>
            <person name="Ahn S.J."/>
            <person name="Almeida F.C."/>
            <person name="An C."/>
            <person name="Aqrawi P."/>
            <person name="Bretschneider A."/>
            <person name="Bryant W.B."/>
            <person name="Bucks S."/>
            <person name="Chao H."/>
            <person name="Chevignon G."/>
            <person name="Christen J.M."/>
            <person name="Clarke D.F."/>
            <person name="Dittmer N.T."/>
            <person name="Ferguson L.C.F."/>
            <person name="Garavelou S."/>
            <person name="Gordon K.H.J."/>
            <person name="Gunaratna R.T."/>
            <person name="Han Y."/>
            <person name="Hauser F."/>
            <person name="He Y."/>
            <person name="Heidel-Fischer H."/>
            <person name="Hirsh A."/>
            <person name="Hu Y."/>
            <person name="Jiang H."/>
            <person name="Kalra D."/>
            <person name="Klinner C."/>
            <person name="Konig C."/>
            <person name="Kovar C."/>
            <person name="Kroll A.R."/>
            <person name="Kuwar S.S."/>
            <person name="Lee S.L."/>
            <person name="Lehman R."/>
            <person name="Li K."/>
            <person name="Li Z."/>
            <person name="Liang H."/>
            <person name="Lovelace S."/>
            <person name="Lu Z."/>
            <person name="Mansfield J.H."/>
            <person name="McCulloch K.J."/>
            <person name="Mathew T."/>
            <person name="Morton B."/>
            <person name="Muzny D.M."/>
            <person name="Neunemann D."/>
            <person name="Ongeri F."/>
            <person name="Pauchet Y."/>
            <person name="Pu L.L."/>
            <person name="Pyrousis I."/>
            <person name="Rao X.J."/>
            <person name="Redding A."/>
            <person name="Roesel C."/>
            <person name="Sanchez-Gracia A."/>
            <person name="Schaack S."/>
            <person name="Shukla A."/>
            <person name="Tetreau G."/>
            <person name="Wang Y."/>
            <person name="Xiong G.H."/>
            <person name="Traut W."/>
            <person name="Walsh T.K."/>
            <person name="Worley K.C."/>
            <person name="Wu D."/>
            <person name="Wu W."/>
            <person name="Wu Y.Q."/>
            <person name="Zhang X."/>
            <person name="Zou Z."/>
            <person name="Zucker H."/>
            <person name="Briscoe A.D."/>
            <person name="Burmester T."/>
            <person name="Clem R.J."/>
            <person name="Feyereisen R."/>
            <person name="Grimmelikhuijzen C.J.P."/>
            <person name="Hamodrakas S.J."/>
            <person name="Hansson B.S."/>
            <person name="Huguet E."/>
            <person name="Jermiin L.S."/>
            <person name="Lan Q."/>
            <person name="Lehman H.K."/>
            <person name="Lorenzen M."/>
            <person name="Merzendorfer H."/>
            <person name="Michalopoulos I."/>
            <person name="Morton D.B."/>
            <person name="Muthukrishnan S."/>
            <person name="Oakeshott J.G."/>
            <person name="Palmer W."/>
            <person name="Park Y."/>
            <person name="Passarelli A.L."/>
            <person name="Rozas J."/>
            <person name="Schwartz L.M."/>
            <person name="Smith W."/>
            <person name="Southgate A."/>
            <person name="Vilcinskas A."/>
            <person name="Vogt R."/>
            <person name="Wang P."/>
            <person name="Werren J."/>
            <person name="Yu X.Q."/>
            <person name="Zhou J.J."/>
            <person name="Brown S.J."/>
            <person name="Scherer S.E."/>
            <person name="Richards S."/>
            <person name="Blissard G.W."/>
        </authorList>
    </citation>
    <scope>NUCLEOTIDE SEQUENCE</scope>
</reference>
<dbReference type="SUPFAM" id="SSF53590">
    <property type="entry name" value="Nucleoside hydrolase"/>
    <property type="match status" value="1"/>
</dbReference>
<dbReference type="Pfam" id="PF01156">
    <property type="entry name" value="IU_nuc_hydro"/>
    <property type="match status" value="1"/>
</dbReference>
<keyword evidence="2" id="KW-1133">Transmembrane helix</keyword>
<evidence type="ECO:0000256" key="2">
    <source>
        <dbReference type="SAM" id="Phobius"/>
    </source>
</evidence>
<dbReference type="InterPro" id="IPR001910">
    <property type="entry name" value="Inosine/uridine_hydrolase_dom"/>
</dbReference>
<evidence type="ECO:0000313" key="5">
    <source>
        <dbReference type="Proteomes" id="UP000791440"/>
    </source>
</evidence>
<dbReference type="AlphaFoldDB" id="A0A921YZH9"/>
<protein>
    <recommendedName>
        <fullName evidence="3">Inosine/uridine-preferring nucleoside hydrolase domain-containing protein</fullName>
    </recommendedName>
</protein>
<evidence type="ECO:0000259" key="3">
    <source>
        <dbReference type="Pfam" id="PF01156"/>
    </source>
</evidence>
<dbReference type="EMBL" id="JH668351">
    <property type="protein sequence ID" value="KAG6447925.1"/>
    <property type="molecule type" value="Genomic_DNA"/>
</dbReference>
<keyword evidence="2" id="KW-0812">Transmembrane</keyword>
<organism evidence="4 5">
    <name type="scientific">Manduca sexta</name>
    <name type="common">Tobacco hawkmoth</name>
    <name type="synonym">Tobacco hornworm</name>
    <dbReference type="NCBI Taxonomy" id="7130"/>
    <lineage>
        <taxon>Eukaryota</taxon>
        <taxon>Metazoa</taxon>
        <taxon>Ecdysozoa</taxon>
        <taxon>Arthropoda</taxon>
        <taxon>Hexapoda</taxon>
        <taxon>Insecta</taxon>
        <taxon>Pterygota</taxon>
        <taxon>Neoptera</taxon>
        <taxon>Endopterygota</taxon>
        <taxon>Lepidoptera</taxon>
        <taxon>Glossata</taxon>
        <taxon>Ditrysia</taxon>
        <taxon>Bombycoidea</taxon>
        <taxon>Sphingidae</taxon>
        <taxon>Sphinginae</taxon>
        <taxon>Sphingini</taxon>
        <taxon>Manduca</taxon>
    </lineage>
</organism>
<keyword evidence="5" id="KW-1185">Reference proteome</keyword>
<feature type="transmembrane region" description="Helical" evidence="2">
    <location>
        <begin position="20"/>
        <end position="36"/>
    </location>
</feature>
<dbReference type="Proteomes" id="UP000791440">
    <property type="component" value="Unassembled WGS sequence"/>
</dbReference>
<keyword evidence="2" id="KW-0472">Membrane</keyword>
<dbReference type="Gene3D" id="3.90.245.10">
    <property type="entry name" value="Ribonucleoside hydrolase-like"/>
    <property type="match status" value="1"/>
</dbReference>
<dbReference type="InterPro" id="IPR052775">
    <property type="entry name" value="IUN_hydrolase"/>
</dbReference>
<sequence>MKSVYNSSRKHTVVIMQKFIFYYTLSICVTLCAGGREQSTQKLIIDNDAGGDDAMAIFLALLYEKYFDGPEIIALTTGNGNTDENNVCINNQQILKIAKRQDIPIYRGSKTSLVTTPASVHYYGHDGMGDNNEVYSGLIEPHKQNAITALIELSKEHEGKLSVITIGTLSNIAIALKYDADFLNRLAHLYVGAGHIYSSEDPAPEFNALMDVEGYHVVMQYATPDKVTIFPYSQTRAYCNFSRDWRINKLGSLNTTIMRNQNKHERVSLKKSDRWLSLDPSVVATTINPDLVKEYKYVKNDIIMCGDQRGINTNKFVEKDKANVRMVFSVKTEEYRQFLMEVFSAGD</sequence>
<proteinExistence type="inferred from homology"/>